<dbReference type="InterPro" id="IPR011324">
    <property type="entry name" value="Cytotoxic_necrot_fac-like_cat"/>
</dbReference>
<dbReference type="NCBIfam" id="TIGR00726">
    <property type="entry name" value="peptidoglycan editing factor PgeF"/>
    <property type="match status" value="1"/>
</dbReference>
<dbReference type="GO" id="GO:0005507">
    <property type="term" value="F:copper ion binding"/>
    <property type="evidence" value="ECO:0007669"/>
    <property type="project" value="TreeGrafter"/>
</dbReference>
<keyword evidence="4" id="KW-0479">Metal-binding</keyword>
<evidence type="ECO:0000256" key="1">
    <source>
        <dbReference type="ARBA" id="ARBA00000553"/>
    </source>
</evidence>
<evidence type="ECO:0000256" key="9">
    <source>
        <dbReference type="ARBA" id="ARBA00049893"/>
    </source>
</evidence>
<comment type="caution">
    <text evidence="11">The sequence shown here is derived from an EMBL/GenBank/DDBJ whole genome shotgun (WGS) entry which is preliminary data.</text>
</comment>
<evidence type="ECO:0000256" key="10">
    <source>
        <dbReference type="RuleBase" id="RU361274"/>
    </source>
</evidence>
<evidence type="ECO:0000256" key="7">
    <source>
        <dbReference type="ARBA" id="ARBA00047989"/>
    </source>
</evidence>
<dbReference type="PANTHER" id="PTHR30616:SF2">
    <property type="entry name" value="PURINE NUCLEOSIDE PHOSPHORYLASE LACC1"/>
    <property type="match status" value="1"/>
</dbReference>
<accession>A0A011QPY6</accession>
<evidence type="ECO:0000256" key="5">
    <source>
        <dbReference type="ARBA" id="ARBA00022801"/>
    </source>
</evidence>
<evidence type="ECO:0000256" key="8">
    <source>
        <dbReference type="ARBA" id="ARBA00048968"/>
    </source>
</evidence>
<comment type="catalytic activity">
    <reaction evidence="7">
        <text>adenosine + H2O + H(+) = inosine + NH4(+)</text>
        <dbReference type="Rhea" id="RHEA:24408"/>
        <dbReference type="ChEBI" id="CHEBI:15377"/>
        <dbReference type="ChEBI" id="CHEBI:15378"/>
        <dbReference type="ChEBI" id="CHEBI:16335"/>
        <dbReference type="ChEBI" id="CHEBI:17596"/>
        <dbReference type="ChEBI" id="CHEBI:28938"/>
        <dbReference type="EC" id="3.5.4.4"/>
    </reaction>
    <physiologicalReaction direction="left-to-right" evidence="7">
        <dbReference type="Rhea" id="RHEA:24409"/>
    </physiologicalReaction>
</comment>
<dbReference type="Gene3D" id="3.60.140.10">
    <property type="entry name" value="CNF1/YfiH-like putative cysteine hydrolases"/>
    <property type="match status" value="1"/>
</dbReference>
<evidence type="ECO:0000256" key="4">
    <source>
        <dbReference type="ARBA" id="ARBA00022723"/>
    </source>
</evidence>
<organism evidence="11 12">
    <name type="scientific">Candidatus Accumulibacter appositus</name>
    <dbReference type="NCBI Taxonomy" id="1454003"/>
    <lineage>
        <taxon>Bacteria</taxon>
        <taxon>Pseudomonadati</taxon>
        <taxon>Pseudomonadota</taxon>
        <taxon>Betaproteobacteria</taxon>
        <taxon>Candidatus Accumulibacter</taxon>
    </lineage>
</organism>
<dbReference type="PANTHER" id="PTHR30616">
    <property type="entry name" value="UNCHARACTERIZED PROTEIN YFIH"/>
    <property type="match status" value="1"/>
</dbReference>
<evidence type="ECO:0000256" key="6">
    <source>
        <dbReference type="ARBA" id="ARBA00022833"/>
    </source>
</evidence>
<dbReference type="Pfam" id="PF02578">
    <property type="entry name" value="Cu-oxidase_4"/>
    <property type="match status" value="1"/>
</dbReference>
<dbReference type="AlphaFoldDB" id="A0A011QPY6"/>
<dbReference type="InterPro" id="IPR038371">
    <property type="entry name" value="Cu_polyphenol_OxRdtase_sf"/>
</dbReference>
<dbReference type="Proteomes" id="UP000021816">
    <property type="component" value="Unassembled WGS sequence"/>
</dbReference>
<dbReference type="GO" id="GO:0016787">
    <property type="term" value="F:hydrolase activity"/>
    <property type="evidence" value="ECO:0007669"/>
    <property type="project" value="UniProtKB-KW"/>
</dbReference>
<dbReference type="PATRIC" id="fig|1454003.3.peg.1590"/>
<dbReference type="EMBL" id="JEMX01000028">
    <property type="protein sequence ID" value="EXI80929.1"/>
    <property type="molecule type" value="Genomic_DNA"/>
</dbReference>
<dbReference type="STRING" id="1454003.AW10_01542"/>
<dbReference type="InterPro" id="IPR003730">
    <property type="entry name" value="Cu_polyphenol_OxRdtase"/>
</dbReference>
<gene>
    <name evidence="11" type="primary">yfiH</name>
    <name evidence="11" type="ORF">AW10_01542</name>
</gene>
<keyword evidence="6" id="KW-0862">Zinc</keyword>
<name>A0A011QPY6_9PROT</name>
<dbReference type="SUPFAM" id="SSF64438">
    <property type="entry name" value="CNF1/YfiH-like putative cysteine hydrolases"/>
    <property type="match status" value="1"/>
</dbReference>
<evidence type="ECO:0000256" key="2">
    <source>
        <dbReference type="ARBA" id="ARBA00007353"/>
    </source>
</evidence>
<keyword evidence="5" id="KW-0378">Hydrolase</keyword>
<protein>
    <recommendedName>
        <fullName evidence="10">Purine nucleoside phosphorylase</fullName>
    </recommendedName>
</protein>
<comment type="catalytic activity">
    <reaction evidence="9">
        <text>S-methyl-5'-thioadenosine + phosphate = 5-(methylsulfanyl)-alpha-D-ribose 1-phosphate + adenine</text>
        <dbReference type="Rhea" id="RHEA:11852"/>
        <dbReference type="ChEBI" id="CHEBI:16708"/>
        <dbReference type="ChEBI" id="CHEBI:17509"/>
        <dbReference type="ChEBI" id="CHEBI:43474"/>
        <dbReference type="ChEBI" id="CHEBI:58533"/>
        <dbReference type="EC" id="2.4.2.28"/>
    </reaction>
    <physiologicalReaction direction="left-to-right" evidence="9">
        <dbReference type="Rhea" id="RHEA:11853"/>
    </physiologicalReaction>
</comment>
<evidence type="ECO:0000256" key="3">
    <source>
        <dbReference type="ARBA" id="ARBA00022679"/>
    </source>
</evidence>
<comment type="catalytic activity">
    <reaction evidence="8">
        <text>adenosine + phosphate = alpha-D-ribose 1-phosphate + adenine</text>
        <dbReference type="Rhea" id="RHEA:27642"/>
        <dbReference type="ChEBI" id="CHEBI:16335"/>
        <dbReference type="ChEBI" id="CHEBI:16708"/>
        <dbReference type="ChEBI" id="CHEBI:43474"/>
        <dbReference type="ChEBI" id="CHEBI:57720"/>
        <dbReference type="EC" id="2.4.2.1"/>
    </reaction>
    <physiologicalReaction direction="left-to-right" evidence="8">
        <dbReference type="Rhea" id="RHEA:27643"/>
    </physiologicalReaction>
</comment>
<dbReference type="GO" id="GO:0017061">
    <property type="term" value="F:S-methyl-5-thioadenosine phosphorylase activity"/>
    <property type="evidence" value="ECO:0007669"/>
    <property type="project" value="UniProtKB-EC"/>
</dbReference>
<comment type="similarity">
    <text evidence="2 10">Belongs to the purine nucleoside phosphorylase YfiH/LACC1 family.</text>
</comment>
<keyword evidence="3" id="KW-0808">Transferase</keyword>
<evidence type="ECO:0000313" key="11">
    <source>
        <dbReference type="EMBL" id="EXI80929.1"/>
    </source>
</evidence>
<dbReference type="CDD" id="cd16833">
    <property type="entry name" value="YfiH"/>
    <property type="match status" value="1"/>
</dbReference>
<evidence type="ECO:0000313" key="12">
    <source>
        <dbReference type="Proteomes" id="UP000021816"/>
    </source>
</evidence>
<reference evidence="11 12" key="1">
    <citation type="submission" date="2014-02" db="EMBL/GenBank/DDBJ databases">
        <title>Expanding our view of genomic diversity in Candidatus Accumulibacter clades.</title>
        <authorList>
            <person name="Skennerton C.T."/>
            <person name="Barr J.J."/>
            <person name="Slater F.R."/>
            <person name="Bond P.L."/>
            <person name="Tyson G.W."/>
        </authorList>
    </citation>
    <scope>NUCLEOTIDE SEQUENCE [LARGE SCALE GENOMIC DNA]</scope>
    <source>
        <strain evidence="12">BA-92</strain>
    </source>
</reference>
<proteinExistence type="inferred from homology"/>
<comment type="catalytic activity">
    <reaction evidence="1">
        <text>inosine + phosphate = alpha-D-ribose 1-phosphate + hypoxanthine</text>
        <dbReference type="Rhea" id="RHEA:27646"/>
        <dbReference type="ChEBI" id="CHEBI:17368"/>
        <dbReference type="ChEBI" id="CHEBI:17596"/>
        <dbReference type="ChEBI" id="CHEBI:43474"/>
        <dbReference type="ChEBI" id="CHEBI:57720"/>
        <dbReference type="EC" id="2.4.2.1"/>
    </reaction>
    <physiologicalReaction direction="left-to-right" evidence="1">
        <dbReference type="Rhea" id="RHEA:27647"/>
    </physiologicalReaction>
</comment>
<sequence>MATLALRAMMRIWVSSKGWLLPDWPAPPRVRSLITSRDGGVSRAPYASLNLGAHVGDDPLAVAENRRRLAGHLPASPCWLEQVHGTTVVDAAGLTAAEVPVADGAFARAPGVVCAVMTADCLPVLLCDQSSSVVAALHAGWRGLQAGILERAVAALEVPGARLLAYLGPAIGPQAFEVGNEVRRAFVDAHQEAAAAFLPAPPDWPTREVAAANGPAAQQPERKWLADLYLLARQSLQRAGVKAIYGGSGCTLRDGEHFFSYRRDGVTGRMAALIWLAEV</sequence>